<sequence length="265" mass="30490">MYISGTSSQYSHRITELFNVHFRYKQPILSQNHRAVQCTFQVQAASTLTESQSCSMYISGTSSQYSHRITELFNVHFRYKQPVLSQNHRAIQCTFQVQAANTLTESQSCSMYISGTSSQYSHRITELFNVHFRYKQPILSQNHRAVQCTFQVQAASTLTESQSCSMYISGTSSQYSHRITELFNVHFRYKQPILSQNHRAVQCTFQVQAANTLTESQSCSMYISGTSSQYSHRITELFNVNQVFYSISAVDNRDTKVFRDFLILS</sequence>
<reference evidence="1" key="1">
    <citation type="journal article" date="2019" name="bioRxiv">
        <title>The Genome of the Zebra Mussel, Dreissena polymorpha: A Resource for Invasive Species Research.</title>
        <authorList>
            <person name="McCartney M.A."/>
            <person name="Auch B."/>
            <person name="Kono T."/>
            <person name="Mallez S."/>
            <person name="Zhang Y."/>
            <person name="Obille A."/>
            <person name="Becker A."/>
            <person name="Abrahante J.E."/>
            <person name="Garbe J."/>
            <person name="Badalamenti J.P."/>
            <person name="Herman A."/>
            <person name="Mangelson H."/>
            <person name="Liachko I."/>
            <person name="Sullivan S."/>
            <person name="Sone E.D."/>
            <person name="Koren S."/>
            <person name="Silverstein K.A.T."/>
            <person name="Beckman K.B."/>
            <person name="Gohl D.M."/>
        </authorList>
    </citation>
    <scope>NUCLEOTIDE SEQUENCE</scope>
    <source>
        <strain evidence="1">Duluth1</strain>
        <tissue evidence="1">Whole animal</tissue>
    </source>
</reference>
<dbReference type="AlphaFoldDB" id="A0A9D4RBZ7"/>
<keyword evidence="2" id="KW-1185">Reference proteome</keyword>
<evidence type="ECO:0000313" key="2">
    <source>
        <dbReference type="Proteomes" id="UP000828390"/>
    </source>
</evidence>
<organism evidence="1 2">
    <name type="scientific">Dreissena polymorpha</name>
    <name type="common">Zebra mussel</name>
    <name type="synonym">Mytilus polymorpha</name>
    <dbReference type="NCBI Taxonomy" id="45954"/>
    <lineage>
        <taxon>Eukaryota</taxon>
        <taxon>Metazoa</taxon>
        <taxon>Spiralia</taxon>
        <taxon>Lophotrochozoa</taxon>
        <taxon>Mollusca</taxon>
        <taxon>Bivalvia</taxon>
        <taxon>Autobranchia</taxon>
        <taxon>Heteroconchia</taxon>
        <taxon>Euheterodonta</taxon>
        <taxon>Imparidentia</taxon>
        <taxon>Neoheterodontei</taxon>
        <taxon>Myida</taxon>
        <taxon>Dreissenoidea</taxon>
        <taxon>Dreissenidae</taxon>
        <taxon>Dreissena</taxon>
    </lineage>
</organism>
<protein>
    <submittedName>
        <fullName evidence="1">Uncharacterized protein</fullName>
    </submittedName>
</protein>
<gene>
    <name evidence="1" type="ORF">DPMN_025806</name>
</gene>
<reference evidence="1" key="2">
    <citation type="submission" date="2020-11" db="EMBL/GenBank/DDBJ databases">
        <authorList>
            <person name="McCartney M.A."/>
            <person name="Auch B."/>
            <person name="Kono T."/>
            <person name="Mallez S."/>
            <person name="Becker A."/>
            <person name="Gohl D.M."/>
            <person name="Silverstein K.A.T."/>
            <person name="Koren S."/>
            <person name="Bechman K.B."/>
            <person name="Herman A."/>
            <person name="Abrahante J.E."/>
            <person name="Garbe J."/>
        </authorList>
    </citation>
    <scope>NUCLEOTIDE SEQUENCE</scope>
    <source>
        <strain evidence="1">Duluth1</strain>
        <tissue evidence="1">Whole animal</tissue>
    </source>
</reference>
<name>A0A9D4RBZ7_DREPO</name>
<proteinExistence type="predicted"/>
<dbReference type="EMBL" id="JAIWYP010000002">
    <property type="protein sequence ID" value="KAH3862831.1"/>
    <property type="molecule type" value="Genomic_DNA"/>
</dbReference>
<evidence type="ECO:0000313" key="1">
    <source>
        <dbReference type="EMBL" id="KAH3862831.1"/>
    </source>
</evidence>
<dbReference type="Proteomes" id="UP000828390">
    <property type="component" value="Unassembled WGS sequence"/>
</dbReference>
<comment type="caution">
    <text evidence="1">The sequence shown here is derived from an EMBL/GenBank/DDBJ whole genome shotgun (WGS) entry which is preliminary data.</text>
</comment>
<accession>A0A9D4RBZ7</accession>